<sequence length="126" mass="14143">MKKLATILLCFMFINTKTFAATGSAIVAVGAAAMAANHKKAEEKKKEIATTESQRYRADKLVITCRAHPSLFSHNKNAFSDAIEKCEDKLKQIIPDASLGDVLYIRDEKDFVYIDYEVVRTPRTEN</sequence>
<keyword evidence="1" id="KW-0732">Signal</keyword>
<dbReference type="Proteomes" id="UP000242432">
    <property type="component" value="Unassembled WGS sequence"/>
</dbReference>
<gene>
    <name evidence="2" type="ORF">SAMN02745213_01769</name>
</gene>
<keyword evidence="3" id="KW-1185">Reference proteome</keyword>
<protein>
    <submittedName>
        <fullName evidence="2">Uncharacterized protein</fullName>
    </submittedName>
</protein>
<feature type="signal peptide" evidence="1">
    <location>
        <begin position="1"/>
        <end position="20"/>
    </location>
</feature>
<dbReference type="RefSeq" id="WP_078929148.1">
    <property type="nucleotide sequence ID" value="NZ_FUXX01000034.1"/>
</dbReference>
<accession>A0A1T4VMM3</accession>
<evidence type="ECO:0000313" key="3">
    <source>
        <dbReference type="Proteomes" id="UP000242432"/>
    </source>
</evidence>
<dbReference type="AlphaFoldDB" id="A0A1T4VMM3"/>
<evidence type="ECO:0000256" key="1">
    <source>
        <dbReference type="SAM" id="SignalP"/>
    </source>
</evidence>
<name>A0A1T4VMM3_9GAMM</name>
<evidence type="ECO:0000313" key="2">
    <source>
        <dbReference type="EMBL" id="SKA66187.1"/>
    </source>
</evidence>
<proteinExistence type="predicted"/>
<organism evidence="2 3">
    <name type="scientific">Succinivibrio dextrinosolvens DSM 3072</name>
    <dbReference type="NCBI Taxonomy" id="1123324"/>
    <lineage>
        <taxon>Bacteria</taxon>
        <taxon>Pseudomonadati</taxon>
        <taxon>Pseudomonadota</taxon>
        <taxon>Gammaproteobacteria</taxon>
        <taxon>Aeromonadales</taxon>
        <taxon>Succinivibrionaceae</taxon>
        <taxon>Succinivibrio</taxon>
    </lineage>
</organism>
<feature type="chain" id="PRO_5012346068" evidence="1">
    <location>
        <begin position="21"/>
        <end position="126"/>
    </location>
</feature>
<dbReference type="EMBL" id="FUXX01000034">
    <property type="protein sequence ID" value="SKA66187.1"/>
    <property type="molecule type" value="Genomic_DNA"/>
</dbReference>
<reference evidence="3" key="1">
    <citation type="submission" date="2017-02" db="EMBL/GenBank/DDBJ databases">
        <authorList>
            <person name="Varghese N."/>
            <person name="Submissions S."/>
        </authorList>
    </citation>
    <scope>NUCLEOTIDE SEQUENCE [LARGE SCALE GENOMIC DNA]</scope>
    <source>
        <strain evidence="3">DSM 3072</strain>
    </source>
</reference>